<name>A0A4Z2GHI4_9TELE</name>
<organism evidence="1 2">
    <name type="scientific">Liparis tanakae</name>
    <name type="common">Tanaka's snailfish</name>
    <dbReference type="NCBI Taxonomy" id="230148"/>
    <lineage>
        <taxon>Eukaryota</taxon>
        <taxon>Metazoa</taxon>
        <taxon>Chordata</taxon>
        <taxon>Craniata</taxon>
        <taxon>Vertebrata</taxon>
        <taxon>Euteleostomi</taxon>
        <taxon>Actinopterygii</taxon>
        <taxon>Neopterygii</taxon>
        <taxon>Teleostei</taxon>
        <taxon>Neoteleostei</taxon>
        <taxon>Acanthomorphata</taxon>
        <taxon>Eupercaria</taxon>
        <taxon>Perciformes</taxon>
        <taxon>Cottioidei</taxon>
        <taxon>Cottales</taxon>
        <taxon>Liparidae</taxon>
        <taxon>Liparis</taxon>
    </lineage>
</organism>
<dbReference type="AlphaFoldDB" id="A0A4Z2GHI4"/>
<accession>A0A4Z2GHI4</accession>
<dbReference type="Proteomes" id="UP000314294">
    <property type="component" value="Unassembled WGS sequence"/>
</dbReference>
<proteinExistence type="predicted"/>
<keyword evidence="2" id="KW-1185">Reference proteome</keyword>
<comment type="caution">
    <text evidence="1">The sequence shown here is derived from an EMBL/GenBank/DDBJ whole genome shotgun (WGS) entry which is preliminary data.</text>
</comment>
<sequence>MKVWLMVLTEMPYSSTSARRQSKNAWTACLEAESGPDKTHSIFRPECFRWSTFGQRGRAEVVVVHQHLVHLQRRALSRSLELQAAVEDEDVQAAVTLQDLRDHLRHAVQVPELQQHQLGGELGSETFARSSASSSSSSQLFPQRISLAPPLWNTAAHSAAKRRVHREEALFTVGSDVPSGLKGYCWF</sequence>
<protein>
    <submittedName>
        <fullName evidence="1">Uncharacterized protein</fullName>
    </submittedName>
</protein>
<reference evidence="1 2" key="1">
    <citation type="submission" date="2019-03" db="EMBL/GenBank/DDBJ databases">
        <title>First draft genome of Liparis tanakae, snailfish: a comprehensive survey of snailfish specific genes.</title>
        <authorList>
            <person name="Kim W."/>
            <person name="Song I."/>
            <person name="Jeong J.-H."/>
            <person name="Kim D."/>
            <person name="Kim S."/>
            <person name="Ryu S."/>
            <person name="Song J.Y."/>
            <person name="Lee S.K."/>
        </authorList>
    </citation>
    <scope>NUCLEOTIDE SEQUENCE [LARGE SCALE GENOMIC DNA]</scope>
    <source>
        <tissue evidence="1">Muscle</tissue>
    </source>
</reference>
<evidence type="ECO:0000313" key="2">
    <source>
        <dbReference type="Proteomes" id="UP000314294"/>
    </source>
</evidence>
<evidence type="ECO:0000313" key="1">
    <source>
        <dbReference type="EMBL" id="TNN52839.1"/>
    </source>
</evidence>
<dbReference type="EMBL" id="SRLO01000534">
    <property type="protein sequence ID" value="TNN52839.1"/>
    <property type="molecule type" value="Genomic_DNA"/>
</dbReference>
<gene>
    <name evidence="1" type="ORF">EYF80_036939</name>
</gene>